<accession>A0AC61SB52</accession>
<evidence type="ECO:0000313" key="2">
    <source>
        <dbReference type="Proteomes" id="UP000315423"/>
    </source>
</evidence>
<comment type="caution">
    <text evidence="1">The sequence shown here is derived from an EMBL/GenBank/DDBJ whole genome shotgun (WGS) entry which is preliminary data.</text>
</comment>
<name>A0AC61SB52_9EURY</name>
<sequence>MIEEENMFVHNQDRCSKLEMLKQASEQLDSNNPMLQYKAIRHIRGLSRERSDPLKWIHENHYYILDDVARKLHEKSSNNNDATIILESKLSLELLEPYLVDNGSSKNSELKCKNCQKLVDVEWNRCPECGYNLKHDCCLGCGKNLESSWKFCPYCGAR</sequence>
<dbReference type="Proteomes" id="UP000315423">
    <property type="component" value="Unassembled WGS sequence"/>
</dbReference>
<proteinExistence type="predicted"/>
<protein>
    <submittedName>
        <fullName evidence="1">Zinc ribbon domain-containing protein</fullName>
    </submittedName>
</protein>
<gene>
    <name evidence="1" type="ORF">C5S46_03220</name>
</gene>
<dbReference type="EMBL" id="QYBA01000103">
    <property type="protein sequence ID" value="TKY91947.1"/>
    <property type="molecule type" value="Genomic_DNA"/>
</dbReference>
<evidence type="ECO:0000313" key="1">
    <source>
        <dbReference type="EMBL" id="TKY91947.1"/>
    </source>
</evidence>
<organism evidence="1 2">
    <name type="scientific">Candidatus Methanomarinus sp</name>
    <dbReference type="NCBI Taxonomy" id="3386244"/>
    <lineage>
        <taxon>Archaea</taxon>
        <taxon>Methanobacteriati</taxon>
        <taxon>Methanobacteriota</taxon>
        <taxon>Stenosarchaea group</taxon>
        <taxon>Methanomicrobia</taxon>
        <taxon>Methanosarcinales</taxon>
        <taxon>ANME-2 cluster</taxon>
        <taxon>Candidatus Methanocomedenaceae</taxon>
        <taxon>Candidatus Methanomarinus</taxon>
    </lineage>
</organism>
<reference evidence="1" key="1">
    <citation type="submission" date="2018-09" db="EMBL/GenBank/DDBJ databases">
        <title>A genomic encyclopedia of anaerobic methanotrophic archaea.</title>
        <authorList>
            <person name="Skennerton C.T."/>
            <person name="Chadwick G.L."/>
            <person name="Laso-Perez R."/>
            <person name="Leu A.O."/>
            <person name="Speth D.R."/>
            <person name="Yu H."/>
            <person name="Morgan-Lang C."/>
            <person name="Hatzenpichler R."/>
            <person name="Goudeau D."/>
            <person name="Malmstrom R."/>
            <person name="Woyke T."/>
            <person name="Hallam S."/>
            <person name="Tyson G.W."/>
            <person name="Wegener G."/>
            <person name="Boetius A."/>
            <person name="Orphan V.J."/>
        </authorList>
    </citation>
    <scope>NUCLEOTIDE SEQUENCE</scope>
    <source>
        <strain evidence="1">CONS3730D10UFb2</strain>
    </source>
</reference>